<evidence type="ECO:0000256" key="1">
    <source>
        <dbReference type="SAM" id="MobiDB-lite"/>
    </source>
</evidence>
<reference evidence="2 3" key="1">
    <citation type="submission" date="2019-06" db="EMBL/GenBank/DDBJ databases">
        <title>Discovery of a novel chromosome fission-fusion reversal in muntjac.</title>
        <authorList>
            <person name="Mudd A.B."/>
            <person name="Bredeson J.V."/>
            <person name="Baum R."/>
            <person name="Hockemeyer D."/>
            <person name="Rokhsar D.S."/>
        </authorList>
    </citation>
    <scope>NUCLEOTIDE SEQUENCE [LARGE SCALE GENOMIC DNA]</scope>
    <source>
        <strain evidence="2">UCam_UCB_Mr</strain>
        <tissue evidence="2">Fibroblast cell line</tissue>
    </source>
</reference>
<dbReference type="PANTHER" id="PTHR31866">
    <property type="entry name" value="GENE 4779-RELATED"/>
    <property type="match status" value="1"/>
</dbReference>
<dbReference type="Pfam" id="PF15483">
    <property type="entry name" value="DUF4641"/>
    <property type="match status" value="1"/>
</dbReference>
<dbReference type="Proteomes" id="UP000326062">
    <property type="component" value="Unassembled WGS sequence"/>
</dbReference>
<accession>A0A5N3UMQ6</accession>
<feature type="region of interest" description="Disordered" evidence="1">
    <location>
        <begin position="169"/>
        <end position="189"/>
    </location>
</feature>
<feature type="compositionally biased region" description="Polar residues" evidence="1">
    <location>
        <begin position="24"/>
        <end position="33"/>
    </location>
</feature>
<feature type="region of interest" description="Disordered" evidence="1">
    <location>
        <begin position="1"/>
        <end position="42"/>
    </location>
</feature>
<feature type="region of interest" description="Disordered" evidence="1">
    <location>
        <begin position="374"/>
        <end position="453"/>
    </location>
</feature>
<keyword evidence="3" id="KW-1185">Reference proteome</keyword>
<evidence type="ECO:0000313" key="3">
    <source>
        <dbReference type="Proteomes" id="UP000326062"/>
    </source>
</evidence>
<evidence type="ECO:0000313" key="2">
    <source>
        <dbReference type="EMBL" id="KAB0337849.1"/>
    </source>
</evidence>
<feature type="region of interest" description="Disordered" evidence="1">
    <location>
        <begin position="285"/>
        <end position="328"/>
    </location>
</feature>
<name>A0A5N3UMQ6_MUNRE</name>
<proteinExistence type="predicted"/>
<dbReference type="PANTHER" id="PTHR31866:SF1">
    <property type="entry name" value="GENE 4779-RELATED"/>
    <property type="match status" value="1"/>
</dbReference>
<comment type="caution">
    <text evidence="2">The sequence shown here is derived from an EMBL/GenBank/DDBJ whole genome shotgun (WGS) entry which is preliminary data.</text>
</comment>
<dbReference type="InterPro" id="IPR027822">
    <property type="entry name" value="DUF4641"/>
</dbReference>
<protein>
    <submittedName>
        <fullName evidence="2">Uncharacterized protein</fullName>
    </submittedName>
</protein>
<dbReference type="EMBL" id="VCEB01011020">
    <property type="protein sequence ID" value="KAB0337849.1"/>
    <property type="molecule type" value="Genomic_DNA"/>
</dbReference>
<feature type="compositionally biased region" description="Low complexity" evidence="1">
    <location>
        <begin position="178"/>
        <end position="189"/>
    </location>
</feature>
<organism evidence="2 3">
    <name type="scientific">Muntiacus reevesi</name>
    <name type="common">Reeves' muntjac</name>
    <name type="synonym">Cervus reevesi</name>
    <dbReference type="NCBI Taxonomy" id="9886"/>
    <lineage>
        <taxon>Eukaryota</taxon>
        <taxon>Metazoa</taxon>
        <taxon>Chordata</taxon>
        <taxon>Craniata</taxon>
        <taxon>Vertebrata</taxon>
        <taxon>Euteleostomi</taxon>
        <taxon>Mammalia</taxon>
        <taxon>Eutheria</taxon>
        <taxon>Laurasiatheria</taxon>
        <taxon>Artiodactyla</taxon>
        <taxon>Ruminantia</taxon>
        <taxon>Pecora</taxon>
        <taxon>Cervidae</taxon>
        <taxon>Muntiacinae</taxon>
        <taxon>Muntiacus</taxon>
    </lineage>
</organism>
<sequence length="453" mass="48376">MSSPDDEVSVWGAGFSPGGRKQTRVPQANSTAPQAPGLGSKVRTLVGGAGSGGQGRAVLWGREDRLGSLAGDKGEALQLADESVAAILWQVSDLDILGVRRYLSLESYAITDVSSLWADLKAGPSSRGTVPQSCGAAVLAEAGSLQVGGAEAGRAWGNPKRGTKSRLNVAADHQQPPSEGSFGLLSGSESSDDFSEIELMRVSIYPKGGQAKLNSLKGREKLLLSLPDPFLSSVLRGFTSVVERQDRQGNEELNIFPPKKCRASSGGRMSASRATREYQYLPCVTPRRKREQEKKSLGGVSKPALGRTFPSWEQRTSSTPLEPSPLPPVSGIPLFGRSKKYALVPWGAKESKHMGAGVKSVARRAREAMSPMAVVGEDNDPNRDPVTKGQFPTHWAWPSSPWAHHGEPSSDDLNIRDPQNPGNSEPLTLSLGEVVPRGPEPSDEWGEGRNFSL</sequence>
<dbReference type="AlphaFoldDB" id="A0A5N3UMQ6"/>
<gene>
    <name evidence="2" type="ORF">FD755_025444</name>
</gene>
<feature type="non-terminal residue" evidence="2">
    <location>
        <position position="453"/>
    </location>
</feature>